<dbReference type="GO" id="GO:0008483">
    <property type="term" value="F:transaminase activity"/>
    <property type="evidence" value="ECO:0007669"/>
    <property type="project" value="UniProtKB-KW"/>
</dbReference>
<keyword evidence="2 3" id="KW-0663">Pyridoxal phosphate</keyword>
<dbReference type="Gene3D" id="3.90.1150.10">
    <property type="entry name" value="Aspartate Aminotransferase, domain 1"/>
    <property type="match status" value="1"/>
</dbReference>
<evidence type="ECO:0000313" key="5">
    <source>
        <dbReference type="Proteomes" id="UP001185779"/>
    </source>
</evidence>
<evidence type="ECO:0000256" key="3">
    <source>
        <dbReference type="RuleBase" id="RU003560"/>
    </source>
</evidence>
<dbReference type="InterPro" id="IPR005814">
    <property type="entry name" value="Aminotrans_3"/>
</dbReference>
<dbReference type="PANTHER" id="PTHR43713">
    <property type="entry name" value="GLUTAMATE-1-SEMIALDEHYDE 2,1-AMINOMUTASE"/>
    <property type="match status" value="1"/>
</dbReference>
<dbReference type="CDD" id="cd00610">
    <property type="entry name" value="OAT_like"/>
    <property type="match status" value="1"/>
</dbReference>
<evidence type="ECO:0000256" key="1">
    <source>
        <dbReference type="ARBA" id="ARBA00001933"/>
    </source>
</evidence>
<dbReference type="RefSeq" id="WP_157753385.1">
    <property type="nucleotide sequence ID" value="NZ_JAWLKI010000001.1"/>
</dbReference>
<organism evidence="4 5">
    <name type="scientific">Gordonia amicalis</name>
    <dbReference type="NCBI Taxonomy" id="89053"/>
    <lineage>
        <taxon>Bacteria</taxon>
        <taxon>Bacillati</taxon>
        <taxon>Actinomycetota</taxon>
        <taxon>Actinomycetes</taxon>
        <taxon>Mycobacteriales</taxon>
        <taxon>Gordoniaceae</taxon>
        <taxon>Gordonia</taxon>
    </lineage>
</organism>
<dbReference type="Pfam" id="PF00202">
    <property type="entry name" value="Aminotran_3"/>
    <property type="match status" value="1"/>
</dbReference>
<dbReference type="SUPFAM" id="SSF53383">
    <property type="entry name" value="PLP-dependent transferases"/>
    <property type="match status" value="1"/>
</dbReference>
<dbReference type="Gene3D" id="3.40.640.10">
    <property type="entry name" value="Type I PLP-dependent aspartate aminotransferase-like (Major domain)"/>
    <property type="match status" value="1"/>
</dbReference>
<evidence type="ECO:0000256" key="2">
    <source>
        <dbReference type="ARBA" id="ARBA00022898"/>
    </source>
</evidence>
<proteinExistence type="inferred from homology"/>
<reference evidence="4 5" key="1">
    <citation type="submission" date="2023-10" db="EMBL/GenBank/DDBJ databases">
        <title>Development of a sustainable strategy for remediation of hydrocarbon-contaminated territories based on the waste exchange concept.</title>
        <authorList>
            <person name="Krivoruchko A."/>
        </authorList>
    </citation>
    <scope>NUCLEOTIDE SEQUENCE [LARGE SCALE GENOMIC DNA]</scope>
    <source>
        <strain evidence="4 5">IEGM 1266</strain>
    </source>
</reference>
<dbReference type="InterPro" id="IPR015422">
    <property type="entry name" value="PyrdxlP-dep_Trfase_small"/>
</dbReference>
<dbReference type="PANTHER" id="PTHR43713:SF3">
    <property type="entry name" value="GLUTAMATE-1-SEMIALDEHYDE 2,1-AMINOMUTASE 1, CHLOROPLASTIC-RELATED"/>
    <property type="match status" value="1"/>
</dbReference>
<comment type="caution">
    <text evidence="4">The sequence shown here is derived from an EMBL/GenBank/DDBJ whole genome shotgun (WGS) entry which is preliminary data.</text>
</comment>
<accession>A0ABU4D8H1</accession>
<name>A0ABU4D8H1_9ACTN</name>
<protein>
    <submittedName>
        <fullName evidence="4">Aminotransferase class III-fold pyridoxal phosphate-dependent enzyme</fullName>
    </submittedName>
</protein>
<keyword evidence="5" id="KW-1185">Reference proteome</keyword>
<sequence>MTETAGGVTESGVETNRVDLDGADADRVERWRAEVEGVFESRTATSREAFARAREHIPGGVPGGLGFMSPHPVYFERADGAYAWDADGNKYLDVMSGDWLLPLGHCHPDVLDATIAQLRRGTTYCSPHVSLGADLAAELHRRLPSMEQIRFTASGTEATMTALRLARAFTGRPKIAKMRGGYHGTHDLSLVANGRFADPGAVPPGLIPGVEDAVVLLPYNHSDESEQILDRHADEIAAVIVEPILGGTGMIPATPEFLARLREVTRRHGMLLVLDEVVSFPMDVHGAQGHFGIEPDLTTLGKAIGGGLPLAAYGGRADIMALVDPVLDPMTQMRHATTLGGIPATLAAGLAQVRALTPEVHDHLNRLGERLRQGVRDIGRRHHAPLQVTGFAHVFGIHWTPTPVVDLETVLTSDKAVTNLLATSLYNQGILMFKSALGTVTSPMTDDDVAMFLDALERSVVDSGLVG</sequence>
<dbReference type="Proteomes" id="UP001185779">
    <property type="component" value="Unassembled WGS sequence"/>
</dbReference>
<comment type="similarity">
    <text evidence="3">Belongs to the class-III pyridoxal-phosphate-dependent aminotransferase family.</text>
</comment>
<keyword evidence="4" id="KW-0808">Transferase</keyword>
<evidence type="ECO:0000313" key="4">
    <source>
        <dbReference type="EMBL" id="MDV6306027.1"/>
    </source>
</evidence>
<dbReference type="EMBL" id="JAWLKI010000001">
    <property type="protein sequence ID" value="MDV6306027.1"/>
    <property type="molecule type" value="Genomic_DNA"/>
</dbReference>
<keyword evidence="4" id="KW-0032">Aminotransferase</keyword>
<dbReference type="InterPro" id="IPR015424">
    <property type="entry name" value="PyrdxlP-dep_Trfase"/>
</dbReference>
<dbReference type="InterPro" id="IPR015421">
    <property type="entry name" value="PyrdxlP-dep_Trfase_major"/>
</dbReference>
<gene>
    <name evidence="4" type="ORF">R3P94_01480</name>
</gene>
<comment type="cofactor">
    <cofactor evidence="1">
        <name>pyridoxal 5'-phosphate</name>
        <dbReference type="ChEBI" id="CHEBI:597326"/>
    </cofactor>
</comment>